<dbReference type="RefSeq" id="WP_130807686.1">
    <property type="nucleotide sequence ID" value="NZ_LR130786.1"/>
</dbReference>
<name>A0A845R3K4_9CLOT</name>
<reference evidence="1 2" key="1">
    <citation type="submission" date="2018-08" db="EMBL/GenBank/DDBJ databases">
        <title>Murine metabolic-syndrome-specific gut microbial biobank.</title>
        <authorList>
            <person name="Liu C."/>
        </authorList>
    </citation>
    <scope>NUCLEOTIDE SEQUENCE [LARGE SCALE GENOMIC DNA]</scope>
    <source>
        <strain evidence="1 2">583</strain>
    </source>
</reference>
<evidence type="ECO:0000313" key="1">
    <source>
        <dbReference type="EMBL" id="NBI08178.1"/>
    </source>
</evidence>
<protein>
    <submittedName>
        <fullName evidence="1">Uncharacterized protein</fullName>
    </submittedName>
</protein>
<dbReference type="EMBL" id="QXXA01000023">
    <property type="protein sequence ID" value="NBI08178.1"/>
    <property type="molecule type" value="Genomic_DNA"/>
</dbReference>
<gene>
    <name evidence="1" type="ORF">D3Z33_15065</name>
</gene>
<evidence type="ECO:0000313" key="2">
    <source>
        <dbReference type="Proteomes" id="UP000467132"/>
    </source>
</evidence>
<organism evidence="1 2">
    <name type="scientific">Senegalia massiliensis</name>
    <dbReference type="NCBI Taxonomy" id="1720316"/>
    <lineage>
        <taxon>Bacteria</taxon>
        <taxon>Bacillati</taxon>
        <taxon>Bacillota</taxon>
        <taxon>Clostridia</taxon>
        <taxon>Eubacteriales</taxon>
        <taxon>Clostridiaceae</taxon>
        <taxon>Senegalia</taxon>
    </lineage>
</organism>
<dbReference type="AlphaFoldDB" id="A0A845R3K4"/>
<dbReference type="Proteomes" id="UP000467132">
    <property type="component" value="Unassembled WGS sequence"/>
</dbReference>
<sequence>MWTAVHIIEGEKTAIELKEKLIQEGFLIKLKLFVKDGDIENYQIMTPEFEANDVYNAIIDLGY</sequence>
<comment type="caution">
    <text evidence="1">The sequence shown here is derived from an EMBL/GenBank/DDBJ whole genome shotgun (WGS) entry which is preliminary data.</text>
</comment>
<dbReference type="OrthoDB" id="1684603at2"/>
<keyword evidence="2" id="KW-1185">Reference proteome</keyword>
<proteinExistence type="predicted"/>
<accession>A0A845R3K4</accession>